<dbReference type="AlphaFoldDB" id="A0A918PD99"/>
<sequence>MTPDPAIRLQSVIHTLERVIIPAVDTGNLLAVEQCGVTVAQLRMLLEHLPLLTAYHGACVADLVATAQDLPEADGGPQTLAAAARLGQVLTDRAATDDDRLFYHRVGKALEDLLRAVAGDGAPGYRRAIDRAVLTFSRRQSLRSRSWFVAAGFDPKPAELPPVTELI</sequence>
<keyword evidence="2" id="KW-1185">Reference proteome</keyword>
<evidence type="ECO:0000313" key="2">
    <source>
        <dbReference type="Proteomes" id="UP000648075"/>
    </source>
</evidence>
<reference evidence="1" key="1">
    <citation type="journal article" date="2014" name="Int. J. Syst. Evol. Microbiol.">
        <title>Complete genome sequence of Corynebacterium casei LMG S-19264T (=DSM 44701T), isolated from a smear-ripened cheese.</title>
        <authorList>
            <consortium name="US DOE Joint Genome Institute (JGI-PGF)"/>
            <person name="Walter F."/>
            <person name="Albersmeier A."/>
            <person name="Kalinowski J."/>
            <person name="Ruckert C."/>
        </authorList>
    </citation>
    <scope>NUCLEOTIDE SEQUENCE</scope>
    <source>
        <strain evidence="1">KCTC 32255</strain>
    </source>
</reference>
<dbReference type="Proteomes" id="UP000648075">
    <property type="component" value="Unassembled WGS sequence"/>
</dbReference>
<reference evidence="1" key="2">
    <citation type="submission" date="2020-09" db="EMBL/GenBank/DDBJ databases">
        <authorList>
            <person name="Sun Q."/>
            <person name="Kim S."/>
        </authorList>
    </citation>
    <scope>NUCLEOTIDE SEQUENCE</scope>
    <source>
        <strain evidence="1">KCTC 32255</strain>
    </source>
</reference>
<comment type="caution">
    <text evidence="1">The sequence shown here is derived from an EMBL/GenBank/DDBJ whole genome shotgun (WGS) entry which is preliminary data.</text>
</comment>
<name>A0A918PD99_9SPHN</name>
<dbReference type="EMBL" id="BMZA01000003">
    <property type="protein sequence ID" value="GGZ00720.1"/>
    <property type="molecule type" value="Genomic_DNA"/>
</dbReference>
<organism evidence="1 2">
    <name type="scientific">Novosphingobium colocasiae</name>
    <dbReference type="NCBI Taxonomy" id="1256513"/>
    <lineage>
        <taxon>Bacteria</taxon>
        <taxon>Pseudomonadati</taxon>
        <taxon>Pseudomonadota</taxon>
        <taxon>Alphaproteobacteria</taxon>
        <taxon>Sphingomonadales</taxon>
        <taxon>Sphingomonadaceae</taxon>
        <taxon>Novosphingobium</taxon>
    </lineage>
</organism>
<proteinExistence type="predicted"/>
<accession>A0A918PD99</accession>
<protein>
    <submittedName>
        <fullName evidence="1">Uncharacterized protein</fullName>
    </submittedName>
</protein>
<dbReference type="RefSeq" id="WP_189620506.1">
    <property type="nucleotide sequence ID" value="NZ_BMZA01000003.1"/>
</dbReference>
<evidence type="ECO:0000313" key="1">
    <source>
        <dbReference type="EMBL" id="GGZ00720.1"/>
    </source>
</evidence>
<gene>
    <name evidence="1" type="ORF">GCM10011614_14740</name>
</gene>